<name>A0A3M0I539_9ACTN</name>
<reference evidence="9 10" key="1">
    <citation type="submission" date="2017-11" db="EMBL/GenBank/DDBJ databases">
        <title>Draft genome of actinobacteria isolated from guarana (Paullinia cupana (Mart.) Ducke.</title>
        <authorList>
            <person name="Siqueira K.A."/>
            <person name="Liotti R.G."/>
            <person name="Mendes T.A.O."/>
            <person name="Soares M.A."/>
        </authorList>
    </citation>
    <scope>NUCLEOTIDE SEQUENCE [LARGE SCALE GENOMIC DNA]</scope>
    <source>
        <strain evidence="9 10">193</strain>
    </source>
</reference>
<dbReference type="FunFam" id="1.10.630.10:FF:000018">
    <property type="entry name" value="Cytochrome P450 monooxygenase"/>
    <property type="match status" value="1"/>
</dbReference>
<evidence type="ECO:0000256" key="3">
    <source>
        <dbReference type="ARBA" id="ARBA00022723"/>
    </source>
</evidence>
<comment type="caution">
    <text evidence="9">The sequence shown here is derived from an EMBL/GenBank/DDBJ whole genome shotgun (WGS) entry which is preliminary data.</text>
</comment>
<keyword evidence="5 7" id="KW-0408">Iron</keyword>
<keyword evidence="4 7" id="KW-0560">Oxidoreductase</keyword>
<dbReference type="GO" id="GO:0020037">
    <property type="term" value="F:heme binding"/>
    <property type="evidence" value="ECO:0007669"/>
    <property type="project" value="InterPro"/>
</dbReference>
<dbReference type="GO" id="GO:0016705">
    <property type="term" value="F:oxidoreductase activity, acting on paired donors, with incorporation or reduction of molecular oxygen"/>
    <property type="evidence" value="ECO:0007669"/>
    <property type="project" value="InterPro"/>
</dbReference>
<feature type="region of interest" description="Disordered" evidence="8">
    <location>
        <begin position="1"/>
        <end position="32"/>
    </location>
</feature>
<dbReference type="InterPro" id="IPR017972">
    <property type="entry name" value="Cyt_P450_CS"/>
</dbReference>
<evidence type="ECO:0000256" key="7">
    <source>
        <dbReference type="RuleBase" id="RU000461"/>
    </source>
</evidence>
<keyword evidence="2 7" id="KW-0349">Heme</keyword>
<organism evidence="9 10">
    <name type="scientific">Streptomyces shenzhenensis</name>
    <dbReference type="NCBI Taxonomy" id="943815"/>
    <lineage>
        <taxon>Bacteria</taxon>
        <taxon>Bacillati</taxon>
        <taxon>Actinomycetota</taxon>
        <taxon>Actinomycetes</taxon>
        <taxon>Kitasatosporales</taxon>
        <taxon>Streptomycetaceae</taxon>
        <taxon>Streptomyces</taxon>
    </lineage>
</organism>
<dbReference type="OrthoDB" id="3435869at2"/>
<dbReference type="PANTHER" id="PTHR46696">
    <property type="entry name" value="P450, PUTATIVE (EUROFUNG)-RELATED"/>
    <property type="match status" value="1"/>
</dbReference>
<dbReference type="Pfam" id="PF00067">
    <property type="entry name" value="p450"/>
    <property type="match status" value="1"/>
</dbReference>
<evidence type="ECO:0000256" key="2">
    <source>
        <dbReference type="ARBA" id="ARBA00022617"/>
    </source>
</evidence>
<dbReference type="SUPFAM" id="SSF48264">
    <property type="entry name" value="Cytochrome P450"/>
    <property type="match status" value="1"/>
</dbReference>
<dbReference type="GO" id="GO:0005506">
    <property type="term" value="F:iron ion binding"/>
    <property type="evidence" value="ECO:0007669"/>
    <property type="project" value="InterPro"/>
</dbReference>
<evidence type="ECO:0000256" key="1">
    <source>
        <dbReference type="ARBA" id="ARBA00010617"/>
    </source>
</evidence>
<keyword evidence="6 7" id="KW-0503">Monooxygenase</keyword>
<evidence type="ECO:0000256" key="6">
    <source>
        <dbReference type="ARBA" id="ARBA00023033"/>
    </source>
</evidence>
<dbReference type="PANTHER" id="PTHR46696:SF1">
    <property type="entry name" value="CYTOCHROME P450 YJIB-RELATED"/>
    <property type="match status" value="1"/>
</dbReference>
<dbReference type="PRINTS" id="PR00359">
    <property type="entry name" value="BP450"/>
</dbReference>
<dbReference type="RefSeq" id="WP_121890215.1">
    <property type="nucleotide sequence ID" value="NZ_PENI01000009.1"/>
</dbReference>
<dbReference type="InterPro" id="IPR002397">
    <property type="entry name" value="Cyt_P450_B"/>
</dbReference>
<dbReference type="EMBL" id="PENI01000009">
    <property type="protein sequence ID" value="RMB84781.1"/>
    <property type="molecule type" value="Genomic_DNA"/>
</dbReference>
<dbReference type="PROSITE" id="PS00086">
    <property type="entry name" value="CYTOCHROME_P450"/>
    <property type="match status" value="1"/>
</dbReference>
<evidence type="ECO:0000256" key="5">
    <source>
        <dbReference type="ARBA" id="ARBA00023004"/>
    </source>
</evidence>
<evidence type="ECO:0000313" key="10">
    <source>
        <dbReference type="Proteomes" id="UP000270471"/>
    </source>
</evidence>
<dbReference type="Proteomes" id="UP000270471">
    <property type="component" value="Unassembled WGS sequence"/>
</dbReference>
<dbReference type="AlphaFoldDB" id="A0A3M0I539"/>
<keyword evidence="10" id="KW-1185">Reference proteome</keyword>
<dbReference type="GO" id="GO:0004497">
    <property type="term" value="F:monooxygenase activity"/>
    <property type="evidence" value="ECO:0007669"/>
    <property type="project" value="UniProtKB-KW"/>
</dbReference>
<dbReference type="InterPro" id="IPR001128">
    <property type="entry name" value="Cyt_P450"/>
</dbReference>
<evidence type="ECO:0000313" key="9">
    <source>
        <dbReference type="EMBL" id="RMB84781.1"/>
    </source>
</evidence>
<sequence>MDTTPQPDTQTDIDTDTGRGVIDMPIPPPGTMGPPQEYDRLRRECPLAKVRLPIGATAWYATRYNDVKHLIADPRFIRPSITDWPPRPGHTPHDEPGLITMMELEGPQHTALRKALCEPFSIRSIRDRLPRIRRTADRLLTPFTRSDQPADLVVRFLEPFPVTVMCDLVGIPYDDSEYFLPLADAALGAILTLEEGREATSRLREYITALLDRKRREPGDDILTRLVRECEHGTLDDDSAITFGLSMLVAGYRTSTMFLADTAHTLLAHPQHYAHLRDHPHLIPTAVEELLRYIPVMNGVVLLQATEGIELHGRTVQAGDALLPVLAAANRDETIFTDPDRLNLHRTHNPHLTFGRGTHNCIGAHLARTQLTVCLQALFDHLPHMRLAEGHTPIWEDNSPSKSPLTLPITW</sequence>
<keyword evidence="3 7" id="KW-0479">Metal-binding</keyword>
<proteinExistence type="inferred from homology"/>
<dbReference type="Gene3D" id="1.10.630.10">
    <property type="entry name" value="Cytochrome P450"/>
    <property type="match status" value="1"/>
</dbReference>
<feature type="compositionally biased region" description="Low complexity" evidence="8">
    <location>
        <begin position="1"/>
        <end position="12"/>
    </location>
</feature>
<accession>A0A3M0I539</accession>
<comment type="similarity">
    <text evidence="1 7">Belongs to the cytochrome P450 family.</text>
</comment>
<protein>
    <submittedName>
        <fullName evidence="9">Cytochrome</fullName>
    </submittedName>
</protein>
<dbReference type="InterPro" id="IPR036396">
    <property type="entry name" value="Cyt_P450_sf"/>
</dbReference>
<gene>
    <name evidence="9" type="ORF">CTZ28_16640</name>
</gene>
<evidence type="ECO:0000256" key="4">
    <source>
        <dbReference type="ARBA" id="ARBA00023002"/>
    </source>
</evidence>
<evidence type="ECO:0000256" key="8">
    <source>
        <dbReference type="SAM" id="MobiDB-lite"/>
    </source>
</evidence>